<feature type="binding site" evidence="21">
    <location>
        <position position="333"/>
    </location>
    <ligand>
        <name>Zn(2+)</name>
        <dbReference type="ChEBI" id="CHEBI:29105"/>
        <note>catalytic</note>
    </ligand>
</feature>
<feature type="binding site" evidence="21">
    <location>
        <position position="393"/>
    </location>
    <ligand>
        <name>GTP</name>
        <dbReference type="ChEBI" id="CHEBI:37565"/>
    </ligand>
</feature>
<dbReference type="Gene3D" id="3.40.50.10990">
    <property type="entry name" value="GTP cyclohydrolase II"/>
    <property type="match status" value="1"/>
</dbReference>
<evidence type="ECO:0000256" key="17">
    <source>
        <dbReference type="ARBA" id="ARBA00023239"/>
    </source>
</evidence>
<keyword evidence="13 21" id="KW-0862">Zinc</keyword>
<dbReference type="UniPathway" id="UPA00275">
    <property type="reaction ID" value="UER00399"/>
</dbReference>
<evidence type="ECO:0000256" key="10">
    <source>
        <dbReference type="ARBA" id="ARBA00022723"/>
    </source>
</evidence>
<evidence type="ECO:0000256" key="22">
    <source>
        <dbReference type="SAM" id="MobiDB-lite"/>
    </source>
</evidence>
<comment type="function">
    <text evidence="19 21">Catalyzes the conversion of GTP to 2,5-diamino-6-ribosylamino-4(3H)-pyrimidinone 5'-phosphate (DARP), formate and pyrophosphate.</text>
</comment>
<feature type="active site" description="Proton acceptor" evidence="21">
    <location>
        <position position="405"/>
    </location>
</feature>
<evidence type="ECO:0000256" key="16">
    <source>
        <dbReference type="ARBA" id="ARBA00023211"/>
    </source>
</evidence>
<dbReference type="FunFam" id="3.90.870.10:FF:000001">
    <property type="entry name" value="Riboflavin biosynthesis protein RibBA"/>
    <property type="match status" value="1"/>
</dbReference>
<dbReference type="GO" id="GO:0005829">
    <property type="term" value="C:cytosol"/>
    <property type="evidence" value="ECO:0007669"/>
    <property type="project" value="TreeGrafter"/>
</dbReference>
<keyword evidence="18" id="KW-0511">Multifunctional enzyme</keyword>
<feature type="binding site" evidence="21">
    <location>
        <begin position="371"/>
        <end position="373"/>
    </location>
    <ligand>
        <name>GTP</name>
        <dbReference type="ChEBI" id="CHEBI:37565"/>
    </ligand>
</feature>
<sequence length="479" mass="52316">MGRLSDLSGKLRRNNLGSSHPALYYRIVTFGFTFSQEIPSCPPQQQPLESGLSISPSQTPNSLISAMSDSETTNDFPLDPVSEAVEAIQRGEVVIVVDAEDRENEGDFICAAEKATTETINFILGGRGQLCVSILPEVGERLKLQPVVSDNNAPLRTAFVTPVDIATAKTGITASERSETIIRIADPEVQAEDFVRPGHVYPLIAKPGGVLRRAGHTEAAVDLARMAGLQPAGVLCEILNEDGDRASRDQLIAIAKKNNLKIISIEHLIAHRRVSEKLVSRAAESKLPTKYGDFQVIVYSVDFEAQEPIALTFGDLTDPNTSKPPLVRMHSSCFTGDLISSLRCDCGDQLHMALQMIADEGRGALVYLPQEGRGIGLAQKIKAYALQDEGLDTVEANHALGFKADMRDYGVGLQILKDLGISEVRLLTNNPKKQQAFNLRGFDLNLVDQVPIVPPVNQHNKHYLETKREKMGHSLPELE</sequence>
<evidence type="ECO:0000256" key="7">
    <source>
        <dbReference type="ARBA" id="ARBA00005520"/>
    </source>
</evidence>
<evidence type="ECO:0000256" key="15">
    <source>
        <dbReference type="ARBA" id="ARBA00023134"/>
    </source>
</evidence>
<dbReference type="NCBIfam" id="TIGR00506">
    <property type="entry name" value="ribB"/>
    <property type="match status" value="1"/>
</dbReference>
<dbReference type="NCBIfam" id="TIGR00505">
    <property type="entry name" value="ribA"/>
    <property type="match status" value="1"/>
</dbReference>
<feature type="domain" description="GTP cyclohydrolase II" evidence="23">
    <location>
        <begin position="281"/>
        <end position="451"/>
    </location>
</feature>
<evidence type="ECO:0000256" key="3">
    <source>
        <dbReference type="ARBA" id="ARBA00001946"/>
    </source>
</evidence>
<dbReference type="EC" id="3.5.4.25" evidence="21"/>
<evidence type="ECO:0000256" key="11">
    <source>
        <dbReference type="ARBA" id="ARBA00022741"/>
    </source>
</evidence>
<proteinExistence type="inferred from homology"/>
<feature type="active site" description="Nucleophile" evidence="21">
    <location>
        <position position="407"/>
    </location>
</feature>
<comment type="catalytic activity">
    <reaction evidence="20 21">
        <text>GTP + 4 H2O = 2,5-diamino-6-hydroxy-4-(5-phosphoribosylamino)-pyrimidine + formate + 2 phosphate + 3 H(+)</text>
        <dbReference type="Rhea" id="RHEA:23704"/>
        <dbReference type="ChEBI" id="CHEBI:15377"/>
        <dbReference type="ChEBI" id="CHEBI:15378"/>
        <dbReference type="ChEBI" id="CHEBI:15740"/>
        <dbReference type="ChEBI" id="CHEBI:37565"/>
        <dbReference type="ChEBI" id="CHEBI:43474"/>
        <dbReference type="ChEBI" id="CHEBI:58614"/>
        <dbReference type="EC" id="3.5.4.25"/>
    </reaction>
</comment>
<feature type="binding site" evidence="21">
    <location>
        <begin position="328"/>
        <end position="332"/>
    </location>
    <ligand>
        <name>GTP</name>
        <dbReference type="ChEBI" id="CHEBI:37565"/>
    </ligand>
</feature>
<evidence type="ECO:0000256" key="13">
    <source>
        <dbReference type="ARBA" id="ARBA00022833"/>
    </source>
</evidence>
<comment type="cofactor">
    <cofactor evidence="2">
        <name>Mn(2+)</name>
        <dbReference type="ChEBI" id="CHEBI:29035"/>
    </cofactor>
</comment>
<protein>
    <recommendedName>
        <fullName evidence="21">GTP cyclohydrolase-2</fullName>
        <ecNumber evidence="21">3.5.4.25</ecNumber>
    </recommendedName>
    <alternativeName>
        <fullName evidence="21">GTP cyclohydrolase II</fullName>
    </alternativeName>
</protein>
<keyword evidence="11 21" id="KW-0547">Nucleotide-binding</keyword>
<accession>A0A517SP52</accession>
<evidence type="ECO:0000256" key="6">
    <source>
        <dbReference type="ARBA" id="ARBA00004904"/>
    </source>
</evidence>
<dbReference type="PIRSF" id="PIRSF001259">
    <property type="entry name" value="RibA"/>
    <property type="match status" value="1"/>
</dbReference>
<feature type="binding site" evidence="21">
    <location>
        <position position="428"/>
    </location>
    <ligand>
        <name>GTP</name>
        <dbReference type="ChEBI" id="CHEBI:37565"/>
    </ligand>
</feature>
<dbReference type="GO" id="GO:0009231">
    <property type="term" value="P:riboflavin biosynthetic process"/>
    <property type="evidence" value="ECO:0007669"/>
    <property type="project" value="UniProtKB-UniRule"/>
</dbReference>
<dbReference type="Gene3D" id="3.90.870.10">
    <property type="entry name" value="DHBP synthase"/>
    <property type="match status" value="1"/>
</dbReference>
<evidence type="ECO:0000259" key="23">
    <source>
        <dbReference type="Pfam" id="PF00925"/>
    </source>
</evidence>
<dbReference type="EMBL" id="CP036272">
    <property type="protein sequence ID" value="QDT57900.1"/>
    <property type="molecule type" value="Genomic_DNA"/>
</dbReference>
<evidence type="ECO:0000313" key="25">
    <source>
        <dbReference type="Proteomes" id="UP000315003"/>
    </source>
</evidence>
<organism evidence="24 25">
    <name type="scientific">Stieleria bergensis</name>
    <dbReference type="NCBI Taxonomy" id="2528025"/>
    <lineage>
        <taxon>Bacteria</taxon>
        <taxon>Pseudomonadati</taxon>
        <taxon>Planctomycetota</taxon>
        <taxon>Planctomycetia</taxon>
        <taxon>Pirellulales</taxon>
        <taxon>Pirellulaceae</taxon>
        <taxon>Stieleria</taxon>
    </lineage>
</organism>
<keyword evidence="14" id="KW-0460">Magnesium</keyword>
<feature type="region of interest" description="Disordered" evidence="22">
    <location>
        <begin position="41"/>
        <end position="63"/>
    </location>
</feature>
<comment type="catalytic activity">
    <reaction evidence="1">
        <text>D-ribulose 5-phosphate = (2S)-2-hydroxy-3-oxobutyl phosphate + formate + H(+)</text>
        <dbReference type="Rhea" id="RHEA:18457"/>
        <dbReference type="ChEBI" id="CHEBI:15378"/>
        <dbReference type="ChEBI" id="CHEBI:15740"/>
        <dbReference type="ChEBI" id="CHEBI:58121"/>
        <dbReference type="ChEBI" id="CHEBI:58830"/>
        <dbReference type="EC" id="4.1.99.12"/>
    </reaction>
</comment>
<dbReference type="GO" id="GO:0003935">
    <property type="term" value="F:GTP cyclohydrolase II activity"/>
    <property type="evidence" value="ECO:0007669"/>
    <property type="project" value="UniProtKB-UniRule"/>
</dbReference>
<comment type="cofactor">
    <cofactor evidence="3">
        <name>Mg(2+)</name>
        <dbReference type="ChEBI" id="CHEBI:18420"/>
    </cofactor>
</comment>
<evidence type="ECO:0000256" key="12">
    <source>
        <dbReference type="ARBA" id="ARBA00022801"/>
    </source>
</evidence>
<dbReference type="Proteomes" id="UP000315003">
    <property type="component" value="Chromosome"/>
</dbReference>
<comment type="similarity">
    <text evidence="8">In the C-terminal section; belongs to the GTP cyclohydrolase II family.</text>
</comment>
<evidence type="ECO:0000256" key="4">
    <source>
        <dbReference type="ARBA" id="ARBA00002284"/>
    </source>
</evidence>
<evidence type="ECO:0000256" key="18">
    <source>
        <dbReference type="ARBA" id="ARBA00023268"/>
    </source>
</evidence>
<dbReference type="InterPro" id="IPR000926">
    <property type="entry name" value="RibA"/>
</dbReference>
<comment type="pathway">
    <text evidence="5 21">Cofactor biosynthesis; riboflavin biosynthesis; 5-amino-6-(D-ribitylamino)uracil from GTP: step 1/4.</text>
</comment>
<dbReference type="CDD" id="cd00641">
    <property type="entry name" value="GTP_cyclohydro2"/>
    <property type="match status" value="1"/>
</dbReference>
<keyword evidence="25" id="KW-1185">Reference proteome</keyword>
<evidence type="ECO:0000313" key="24">
    <source>
        <dbReference type="EMBL" id="QDT57900.1"/>
    </source>
</evidence>
<dbReference type="AlphaFoldDB" id="A0A517SP52"/>
<dbReference type="GO" id="GO:0005525">
    <property type="term" value="F:GTP binding"/>
    <property type="evidence" value="ECO:0007669"/>
    <property type="project" value="UniProtKB-KW"/>
</dbReference>
<keyword evidence="9 21" id="KW-0686">Riboflavin biosynthesis</keyword>
<dbReference type="InterPro" id="IPR032677">
    <property type="entry name" value="GTP_cyclohydro_II"/>
</dbReference>
<evidence type="ECO:0000256" key="19">
    <source>
        <dbReference type="ARBA" id="ARBA00043932"/>
    </source>
</evidence>
<keyword evidence="10 21" id="KW-0479">Metal-binding</keyword>
<dbReference type="HAMAP" id="MF_00179">
    <property type="entry name" value="RibA"/>
    <property type="match status" value="1"/>
</dbReference>
<dbReference type="SUPFAM" id="SSF142695">
    <property type="entry name" value="RibA-like"/>
    <property type="match status" value="1"/>
</dbReference>
<evidence type="ECO:0000256" key="21">
    <source>
        <dbReference type="HAMAP-Rule" id="MF_00179"/>
    </source>
</evidence>
<keyword evidence="17" id="KW-0456">Lyase</keyword>
<keyword evidence="16" id="KW-0464">Manganese</keyword>
<dbReference type="SUPFAM" id="SSF55821">
    <property type="entry name" value="YrdC/RibB"/>
    <property type="match status" value="1"/>
</dbReference>
<evidence type="ECO:0000256" key="5">
    <source>
        <dbReference type="ARBA" id="ARBA00004853"/>
    </source>
</evidence>
<name>A0A517SP52_9BACT</name>
<comment type="similarity">
    <text evidence="7">In the N-terminal section; belongs to the DHBP synthase family.</text>
</comment>
<keyword evidence="12 21" id="KW-0378">Hydrolase</keyword>
<dbReference type="GO" id="GO:0008270">
    <property type="term" value="F:zinc ion binding"/>
    <property type="evidence" value="ECO:0007669"/>
    <property type="project" value="UniProtKB-UniRule"/>
</dbReference>
<comment type="cofactor">
    <cofactor evidence="21">
        <name>Zn(2+)</name>
        <dbReference type="ChEBI" id="CHEBI:29105"/>
    </cofactor>
    <text evidence="21">Binds 1 zinc ion per subunit.</text>
</comment>
<feature type="binding site" evidence="21">
    <location>
        <position position="349"/>
    </location>
    <ligand>
        <name>GTP</name>
        <dbReference type="ChEBI" id="CHEBI:37565"/>
    </ligand>
</feature>
<dbReference type="GO" id="GO:0008686">
    <property type="term" value="F:3,4-dihydroxy-2-butanone-4-phosphate synthase activity"/>
    <property type="evidence" value="ECO:0007669"/>
    <property type="project" value="UniProtKB-EC"/>
</dbReference>
<evidence type="ECO:0000256" key="20">
    <source>
        <dbReference type="ARBA" id="ARBA00049295"/>
    </source>
</evidence>
<feature type="binding site" evidence="21">
    <location>
        <position position="346"/>
    </location>
    <ligand>
        <name>Zn(2+)</name>
        <dbReference type="ChEBI" id="CHEBI:29105"/>
        <note>catalytic</note>
    </ligand>
</feature>
<dbReference type="Pfam" id="PF00925">
    <property type="entry name" value="GTP_cyclohydro2"/>
    <property type="match status" value="1"/>
</dbReference>
<evidence type="ECO:0000256" key="8">
    <source>
        <dbReference type="ARBA" id="ARBA00008976"/>
    </source>
</evidence>
<dbReference type="InterPro" id="IPR036144">
    <property type="entry name" value="RibA-like_sf"/>
</dbReference>
<dbReference type="Pfam" id="PF00926">
    <property type="entry name" value="DHBP_synthase"/>
    <property type="match status" value="1"/>
</dbReference>
<feature type="binding site" evidence="21">
    <location>
        <position position="433"/>
    </location>
    <ligand>
        <name>GTP</name>
        <dbReference type="ChEBI" id="CHEBI:37565"/>
    </ligand>
</feature>
<feature type="compositionally biased region" description="Polar residues" evidence="22">
    <location>
        <begin position="46"/>
        <end position="63"/>
    </location>
</feature>
<evidence type="ECO:0000256" key="14">
    <source>
        <dbReference type="ARBA" id="ARBA00022842"/>
    </source>
</evidence>
<comment type="function">
    <text evidence="4">Catalyzes the conversion of D-ribulose 5-phosphate to formate and 3,4-dihydroxy-2-butanone 4-phosphate.</text>
</comment>
<dbReference type="FunFam" id="3.40.50.10990:FF:000001">
    <property type="entry name" value="Riboflavin biosynthesis protein RibBA"/>
    <property type="match status" value="1"/>
</dbReference>
<dbReference type="InterPro" id="IPR000422">
    <property type="entry name" value="DHBP_synthase_RibB"/>
</dbReference>
<comment type="pathway">
    <text evidence="6">Cofactor biosynthesis; riboflavin biosynthesis; 2-hydroxy-3-oxobutyl phosphate from D-ribulose 5-phosphate: step 1/1.</text>
</comment>
<dbReference type="PANTHER" id="PTHR21327:SF18">
    <property type="entry name" value="3,4-DIHYDROXY-2-BUTANONE 4-PHOSPHATE SYNTHASE"/>
    <property type="match status" value="1"/>
</dbReference>
<feature type="binding site" evidence="21">
    <location>
        <position position="344"/>
    </location>
    <ligand>
        <name>Zn(2+)</name>
        <dbReference type="ChEBI" id="CHEBI:29105"/>
        <note>catalytic</note>
    </ligand>
</feature>
<keyword evidence="15 21" id="KW-0342">GTP-binding</keyword>
<evidence type="ECO:0000256" key="9">
    <source>
        <dbReference type="ARBA" id="ARBA00022619"/>
    </source>
</evidence>
<dbReference type="NCBIfam" id="NF001591">
    <property type="entry name" value="PRK00393.1"/>
    <property type="match status" value="1"/>
</dbReference>
<dbReference type="PANTHER" id="PTHR21327">
    <property type="entry name" value="GTP CYCLOHYDROLASE II-RELATED"/>
    <property type="match status" value="1"/>
</dbReference>
<dbReference type="InterPro" id="IPR017945">
    <property type="entry name" value="DHBP_synth_RibB-like_a/b_dom"/>
</dbReference>
<gene>
    <name evidence="24" type="primary">ribBA</name>
    <name evidence="21" type="synonym">ribA</name>
    <name evidence="24" type="ORF">SV7mr_03860</name>
</gene>
<reference evidence="24 25" key="1">
    <citation type="submission" date="2019-02" db="EMBL/GenBank/DDBJ databases">
        <title>Deep-cultivation of Planctomycetes and their phenomic and genomic characterization uncovers novel biology.</title>
        <authorList>
            <person name="Wiegand S."/>
            <person name="Jogler M."/>
            <person name="Boedeker C."/>
            <person name="Pinto D."/>
            <person name="Vollmers J."/>
            <person name="Rivas-Marin E."/>
            <person name="Kohn T."/>
            <person name="Peeters S.H."/>
            <person name="Heuer A."/>
            <person name="Rast P."/>
            <person name="Oberbeckmann S."/>
            <person name="Bunk B."/>
            <person name="Jeske O."/>
            <person name="Meyerdierks A."/>
            <person name="Storesund J.E."/>
            <person name="Kallscheuer N."/>
            <person name="Luecker S."/>
            <person name="Lage O.M."/>
            <person name="Pohl T."/>
            <person name="Merkel B.J."/>
            <person name="Hornburger P."/>
            <person name="Mueller R.-W."/>
            <person name="Bruemmer F."/>
            <person name="Labrenz M."/>
            <person name="Spormann A.M."/>
            <person name="Op den Camp H."/>
            <person name="Overmann J."/>
            <person name="Amann R."/>
            <person name="Jetten M.S.M."/>
            <person name="Mascher T."/>
            <person name="Medema M.H."/>
            <person name="Devos D.P."/>
            <person name="Kaster A.-K."/>
            <person name="Ovreas L."/>
            <person name="Rohde M."/>
            <person name="Galperin M.Y."/>
            <person name="Jogler C."/>
        </authorList>
    </citation>
    <scope>NUCLEOTIDE SEQUENCE [LARGE SCALE GENOMIC DNA]</scope>
    <source>
        <strain evidence="24 25">SV_7m_r</strain>
    </source>
</reference>
<evidence type="ECO:0000256" key="1">
    <source>
        <dbReference type="ARBA" id="ARBA00000141"/>
    </source>
</evidence>
<comment type="similarity">
    <text evidence="21">Belongs to the GTP cyclohydrolase II family.</text>
</comment>
<evidence type="ECO:0000256" key="2">
    <source>
        <dbReference type="ARBA" id="ARBA00001936"/>
    </source>
</evidence>